<dbReference type="PANTHER" id="PTHR12526">
    <property type="entry name" value="GLYCOSYLTRANSFERASE"/>
    <property type="match status" value="1"/>
</dbReference>
<feature type="domain" description="Glycosyl transferase family 1" evidence="1">
    <location>
        <begin position="165"/>
        <end position="320"/>
    </location>
</feature>
<dbReference type="Pfam" id="PF13439">
    <property type="entry name" value="Glyco_transf_4"/>
    <property type="match status" value="1"/>
</dbReference>
<dbReference type="GO" id="GO:0016757">
    <property type="term" value="F:glycosyltransferase activity"/>
    <property type="evidence" value="ECO:0007669"/>
    <property type="project" value="InterPro"/>
</dbReference>
<organism evidence="3 4">
    <name type="scientific">Thermogladius calderae (strain DSM 22663 / VKM B-2946 / 1633)</name>
    <dbReference type="NCBI Taxonomy" id="1184251"/>
    <lineage>
        <taxon>Archaea</taxon>
        <taxon>Thermoproteota</taxon>
        <taxon>Thermoprotei</taxon>
        <taxon>Desulfurococcales</taxon>
        <taxon>Desulfurococcaceae</taxon>
        <taxon>Thermogladius</taxon>
    </lineage>
</organism>
<dbReference type="InterPro" id="IPR001296">
    <property type="entry name" value="Glyco_trans_1"/>
</dbReference>
<dbReference type="InterPro" id="IPR028098">
    <property type="entry name" value="Glyco_trans_4-like_N"/>
</dbReference>
<dbReference type="SUPFAM" id="SSF53756">
    <property type="entry name" value="UDP-Glycosyltransferase/glycogen phosphorylase"/>
    <property type="match status" value="1"/>
</dbReference>
<accession>I3TCX7</accession>
<feature type="domain" description="Glycosyltransferase subfamily 4-like N-terminal" evidence="2">
    <location>
        <begin position="13"/>
        <end position="159"/>
    </location>
</feature>
<dbReference type="CDD" id="cd03801">
    <property type="entry name" value="GT4_PimA-like"/>
    <property type="match status" value="1"/>
</dbReference>
<dbReference type="EMBL" id="CP003531">
    <property type="protein sequence ID" value="AFK50615.1"/>
    <property type="molecule type" value="Genomic_DNA"/>
</dbReference>
<evidence type="ECO:0000313" key="3">
    <source>
        <dbReference type="EMBL" id="AFK50615.1"/>
    </source>
</evidence>
<sequence length="346" mass="40135">MIRVLMGLGYYEVGGFKTVVDNLSKYLPRYGVEVTVATRVIRAEPSDYVNLVKLTPREFLREAKHFDIIHIHQSYPYLSIVAKARLTNVVFTSHGFPPIWVVPGVFNKLIHIYINNIGYKLIFRKYKPVTTAISMYVRNQLKNMYNLNSILIPNGIDLTLFKPSKDTKKPGYPTIINITSYNRFKGSDILLRSFMAIKRKYPEAKLIVRNLSKAERLPNSVKKDVIDLDFLPYEELPKWYANADVYLLTSRWESFGLPILEAFASGIPVIAWDRDDARREHIINSGAGLFFRDSKSLLEAVDEILRNWQEYSRKGINYAQRFGWDSVAREYVKLYEEVLSNEDTKQ</sequence>
<dbReference type="Gene3D" id="3.40.50.2000">
    <property type="entry name" value="Glycogen Phosphorylase B"/>
    <property type="match status" value="2"/>
</dbReference>
<proteinExistence type="predicted"/>
<dbReference type="RefSeq" id="WP_014736866.1">
    <property type="nucleotide sequence ID" value="NC_017954.1"/>
</dbReference>
<evidence type="ECO:0000313" key="4">
    <source>
        <dbReference type="Proteomes" id="UP000005270"/>
    </source>
</evidence>
<protein>
    <submittedName>
        <fullName evidence="3">Glycosyl transferase group 1</fullName>
    </submittedName>
</protein>
<evidence type="ECO:0000259" key="2">
    <source>
        <dbReference type="Pfam" id="PF13439"/>
    </source>
</evidence>
<dbReference type="Proteomes" id="UP000005270">
    <property type="component" value="Chromosome"/>
</dbReference>
<name>I3TCX7_THEC1</name>
<dbReference type="HOGENOM" id="CLU_009583_27_1_2"/>
<dbReference type="Pfam" id="PF00534">
    <property type="entry name" value="Glycos_transf_1"/>
    <property type="match status" value="1"/>
</dbReference>
<dbReference type="KEGG" id="thg:TCELL_0190"/>
<gene>
    <name evidence="3" type="ordered locus">TCELL_0190</name>
</gene>
<dbReference type="STRING" id="1184251.TCELL_0190"/>
<dbReference type="InParanoid" id="I3TCX7"/>
<keyword evidence="3" id="KW-0808">Transferase</keyword>
<reference evidence="3 4" key="1">
    <citation type="journal article" date="2012" name="J. Bacteriol.">
        <title>Complete genome sequence of the hyperthermophilic cellulolytic Crenarchaeon 'Thermogladius cellulolyticus' 1633.</title>
        <authorList>
            <person name="Mardanov A.V."/>
            <person name="Kochetkova T.V."/>
            <person name="Beletsky A.V."/>
            <person name="Bonch-Osmolovskaya E.A."/>
            <person name="Ravin N.V."/>
            <person name="Skryabin K.G."/>
        </authorList>
    </citation>
    <scope>NUCLEOTIDE SEQUENCE [LARGE SCALE GENOMIC DNA]</scope>
    <source>
        <strain evidence="4">DSM 22663 / VKM B-2946 / 1633</strain>
    </source>
</reference>
<evidence type="ECO:0000259" key="1">
    <source>
        <dbReference type="Pfam" id="PF00534"/>
    </source>
</evidence>
<dbReference type="AlphaFoldDB" id="I3TCX7"/>
<keyword evidence="4" id="KW-1185">Reference proteome</keyword>
<dbReference type="eggNOG" id="arCOG01411">
    <property type="taxonomic scope" value="Archaea"/>
</dbReference>
<dbReference type="GeneID" id="13012470"/>